<keyword evidence="3" id="KW-1185">Reference proteome</keyword>
<dbReference type="GO" id="GO:0008168">
    <property type="term" value="F:methyltransferase activity"/>
    <property type="evidence" value="ECO:0007669"/>
    <property type="project" value="UniProtKB-KW"/>
</dbReference>
<keyword evidence="2" id="KW-0489">Methyltransferase</keyword>
<dbReference type="Gene3D" id="3.10.180.10">
    <property type="entry name" value="2,3-Dihydroxybiphenyl 1,2-Dioxygenase, domain 1"/>
    <property type="match status" value="1"/>
</dbReference>
<name>A0A1T5CFB8_9SPHN</name>
<evidence type="ECO:0000259" key="1">
    <source>
        <dbReference type="Pfam" id="PF06983"/>
    </source>
</evidence>
<dbReference type="EMBL" id="FUYM01000004">
    <property type="protein sequence ID" value="SKB58036.1"/>
    <property type="molecule type" value="Genomic_DNA"/>
</dbReference>
<dbReference type="AlphaFoldDB" id="A0A1T5CFB8"/>
<dbReference type="Proteomes" id="UP000189818">
    <property type="component" value="Unassembled WGS sequence"/>
</dbReference>
<keyword evidence="2" id="KW-0808">Transferase</keyword>
<dbReference type="Pfam" id="PF06983">
    <property type="entry name" value="3-dmu-9_3-mt"/>
    <property type="match status" value="1"/>
</dbReference>
<dbReference type="GO" id="GO:0032259">
    <property type="term" value="P:methylation"/>
    <property type="evidence" value="ECO:0007669"/>
    <property type="project" value="UniProtKB-KW"/>
</dbReference>
<evidence type="ECO:0000313" key="3">
    <source>
        <dbReference type="Proteomes" id="UP000189818"/>
    </source>
</evidence>
<feature type="domain" description="PhnB-like" evidence="1">
    <location>
        <begin position="3"/>
        <end position="117"/>
    </location>
</feature>
<dbReference type="RefSeq" id="WP_079647946.1">
    <property type="nucleotide sequence ID" value="NZ_FUYM01000004.1"/>
</dbReference>
<accession>A0A1T5CFB8</accession>
<dbReference type="PANTHER" id="PTHR33990:SF2">
    <property type="entry name" value="PHNB-LIKE DOMAIN-CONTAINING PROTEIN"/>
    <property type="match status" value="1"/>
</dbReference>
<gene>
    <name evidence="2" type="ORF">SAMN06295920_10423</name>
</gene>
<dbReference type="InterPro" id="IPR009725">
    <property type="entry name" value="3_dmu_93_MTrfase"/>
</dbReference>
<sequence length="156" mass="16854">MSRITPCLWFKDQAEEAARFYCSILPDSHVDAVHRATVDSPGPKVGDVLLVEFTLAGQKMQALNGGMDAEYGLAVSMSFGAHDQAELDRVWDGLLAGGAAQQCGWLADRYGLNWQIVPENMGKILADPAKSRAAMAEVFKMVKIDIATIEKAVANA</sequence>
<dbReference type="CDD" id="cd06588">
    <property type="entry name" value="PhnB_like"/>
    <property type="match status" value="1"/>
</dbReference>
<dbReference type="SUPFAM" id="SSF54593">
    <property type="entry name" value="Glyoxalase/Bleomycin resistance protein/Dihydroxybiphenyl dioxygenase"/>
    <property type="match status" value="1"/>
</dbReference>
<protein>
    <submittedName>
        <fullName evidence="2">Glyoxalase superfamily enzyme, possibly 3-demethylubiquinone-9 3-methyltransferase</fullName>
    </submittedName>
</protein>
<dbReference type="InterPro" id="IPR029068">
    <property type="entry name" value="Glyas_Bleomycin-R_OHBP_Dase"/>
</dbReference>
<dbReference type="InterPro" id="IPR028973">
    <property type="entry name" value="PhnB-like"/>
</dbReference>
<dbReference type="STRING" id="439228.SAMN06295920_10423"/>
<dbReference type="PIRSF" id="PIRSF021700">
    <property type="entry name" value="3_dmu_93_MTrfase"/>
    <property type="match status" value="1"/>
</dbReference>
<evidence type="ECO:0000313" key="2">
    <source>
        <dbReference type="EMBL" id="SKB58036.1"/>
    </source>
</evidence>
<organism evidence="2 3">
    <name type="scientific">Rhizorhabdus histidinilytica</name>
    <dbReference type="NCBI Taxonomy" id="439228"/>
    <lineage>
        <taxon>Bacteria</taxon>
        <taxon>Pseudomonadati</taxon>
        <taxon>Pseudomonadota</taxon>
        <taxon>Alphaproteobacteria</taxon>
        <taxon>Sphingomonadales</taxon>
        <taxon>Sphingomonadaceae</taxon>
        <taxon>Rhizorhabdus</taxon>
    </lineage>
</organism>
<reference evidence="3" key="1">
    <citation type="submission" date="2017-02" db="EMBL/GenBank/DDBJ databases">
        <authorList>
            <person name="Varghese N."/>
            <person name="Submissions S."/>
        </authorList>
    </citation>
    <scope>NUCLEOTIDE SEQUENCE [LARGE SCALE GENOMIC DNA]</scope>
    <source>
        <strain evidence="3">UM2</strain>
    </source>
</reference>
<keyword evidence="2" id="KW-0830">Ubiquinone</keyword>
<dbReference type="PANTHER" id="PTHR33990">
    <property type="entry name" value="PROTEIN YJDN-RELATED"/>
    <property type="match status" value="1"/>
</dbReference>
<dbReference type="OrthoDB" id="9806473at2"/>
<proteinExistence type="predicted"/>